<comment type="caution">
    <text evidence="20">The sequence shown here is derived from an EMBL/GenBank/DDBJ whole genome shotgun (WGS) entry which is preliminary data.</text>
</comment>
<dbReference type="GO" id="GO:0008818">
    <property type="term" value="F:cobalamin 5'-phosphate synthase activity"/>
    <property type="evidence" value="ECO:0007669"/>
    <property type="project" value="UniProtKB-UniRule"/>
</dbReference>
<organism evidence="20 21">
    <name type="scientific">Candidatus Lachnoclostridium stercoripullorum</name>
    <dbReference type="NCBI Taxonomy" id="2838635"/>
    <lineage>
        <taxon>Bacteria</taxon>
        <taxon>Bacillati</taxon>
        <taxon>Bacillota</taxon>
        <taxon>Clostridia</taxon>
        <taxon>Lachnospirales</taxon>
        <taxon>Lachnospiraceae</taxon>
    </lineage>
</organism>
<comment type="catalytic activity">
    <reaction evidence="18 19">
        <text>alpha-ribazole 5'-phosphate + adenosylcob(III)inamide-GDP = adenosylcob(III)alamin 5'-phosphate + GMP + H(+)</text>
        <dbReference type="Rhea" id="RHEA:23560"/>
        <dbReference type="ChEBI" id="CHEBI:15378"/>
        <dbReference type="ChEBI" id="CHEBI:57918"/>
        <dbReference type="ChEBI" id="CHEBI:58115"/>
        <dbReference type="ChEBI" id="CHEBI:60487"/>
        <dbReference type="ChEBI" id="CHEBI:60493"/>
        <dbReference type="EC" id="2.7.8.26"/>
    </reaction>
</comment>
<keyword evidence="8 19" id="KW-0169">Cobalamin biosynthesis</keyword>
<gene>
    <name evidence="19" type="primary">cobS</name>
    <name evidence="20" type="ORF">IAA28_00580</name>
</gene>
<evidence type="ECO:0000256" key="15">
    <source>
        <dbReference type="ARBA" id="ARBA00032605"/>
    </source>
</evidence>
<evidence type="ECO:0000256" key="2">
    <source>
        <dbReference type="ARBA" id="ARBA00004651"/>
    </source>
</evidence>
<evidence type="ECO:0000313" key="21">
    <source>
        <dbReference type="Proteomes" id="UP000886780"/>
    </source>
</evidence>
<comment type="similarity">
    <text evidence="4 19">Belongs to the CobS family.</text>
</comment>
<keyword evidence="7 19" id="KW-1003">Cell membrane</keyword>
<dbReference type="GO" id="GO:0051073">
    <property type="term" value="F:adenosylcobinamide-GDP ribazoletransferase activity"/>
    <property type="evidence" value="ECO:0007669"/>
    <property type="project" value="UniProtKB-UniRule"/>
</dbReference>
<comment type="function">
    <text evidence="14 19">Joins adenosylcobinamide-GDP and alpha-ribazole to generate adenosylcobalamin (Ado-cobalamin). Also synthesizes adenosylcobalamin 5'-phosphate from adenosylcobinamide-GDP and alpha-ribazole 5'-phosphate.</text>
</comment>
<evidence type="ECO:0000256" key="9">
    <source>
        <dbReference type="ARBA" id="ARBA00022679"/>
    </source>
</evidence>
<evidence type="ECO:0000256" key="5">
    <source>
        <dbReference type="ARBA" id="ARBA00013200"/>
    </source>
</evidence>
<evidence type="ECO:0000256" key="11">
    <source>
        <dbReference type="ARBA" id="ARBA00022842"/>
    </source>
</evidence>
<keyword evidence="12 19" id="KW-1133">Transmembrane helix</keyword>
<evidence type="ECO:0000256" key="13">
    <source>
        <dbReference type="ARBA" id="ARBA00023136"/>
    </source>
</evidence>
<keyword evidence="11 19" id="KW-0460">Magnesium</keyword>
<comment type="caution">
    <text evidence="19">Lacks conserved residue(s) required for the propagation of feature annotation.</text>
</comment>
<evidence type="ECO:0000256" key="12">
    <source>
        <dbReference type="ARBA" id="ARBA00022989"/>
    </source>
</evidence>
<evidence type="ECO:0000256" key="19">
    <source>
        <dbReference type="HAMAP-Rule" id="MF_00719"/>
    </source>
</evidence>
<keyword evidence="9 19" id="KW-0808">Transferase</keyword>
<evidence type="ECO:0000256" key="18">
    <source>
        <dbReference type="ARBA" id="ARBA00049504"/>
    </source>
</evidence>
<accession>A0A9D2AW37</accession>
<sequence>MRWIGSLIVAFSMYSRIPMPQISWTDGHMRYAMCFFPAIGLVIGGIYLALGAAAELLGLPGTARVCLGALIPLAVTGGIHMDGYLDTADARCSFGDREKKLEILKDPHTGAFAVIRCSMYLLAFGAAFSLIPDGSLGVTAGIFTLSRALSAWAVVSFPKAKKDGLAASFSRTAAERTVRGTSALWGILGVCLMAAACGPLMAAACTLAAALAFICYRRMALAEFGGITGDLAGYFLQRAELWQLMAAAAVCAVRPIL</sequence>
<evidence type="ECO:0000256" key="4">
    <source>
        <dbReference type="ARBA" id="ARBA00010561"/>
    </source>
</evidence>
<feature type="transmembrane region" description="Helical" evidence="19">
    <location>
        <begin position="62"/>
        <end position="81"/>
    </location>
</feature>
<dbReference type="EMBL" id="DXEU01000011">
    <property type="protein sequence ID" value="HIX51281.1"/>
    <property type="molecule type" value="Genomic_DNA"/>
</dbReference>
<evidence type="ECO:0000256" key="7">
    <source>
        <dbReference type="ARBA" id="ARBA00022475"/>
    </source>
</evidence>
<dbReference type="InterPro" id="IPR003805">
    <property type="entry name" value="CobS"/>
</dbReference>
<dbReference type="EC" id="2.7.8.26" evidence="5 19"/>
<dbReference type="HAMAP" id="MF_00719">
    <property type="entry name" value="CobS"/>
    <property type="match status" value="1"/>
</dbReference>
<proteinExistence type="inferred from homology"/>
<evidence type="ECO:0000313" key="20">
    <source>
        <dbReference type="EMBL" id="HIX51281.1"/>
    </source>
</evidence>
<dbReference type="AlphaFoldDB" id="A0A9D2AW37"/>
<name>A0A9D2AW37_9FIRM</name>
<feature type="transmembrane region" description="Helical" evidence="19">
    <location>
        <begin position="30"/>
        <end position="50"/>
    </location>
</feature>
<reference evidence="20" key="1">
    <citation type="journal article" date="2021" name="PeerJ">
        <title>Extensive microbial diversity within the chicken gut microbiome revealed by metagenomics and culture.</title>
        <authorList>
            <person name="Gilroy R."/>
            <person name="Ravi A."/>
            <person name="Getino M."/>
            <person name="Pursley I."/>
            <person name="Horton D.L."/>
            <person name="Alikhan N.F."/>
            <person name="Baker D."/>
            <person name="Gharbi K."/>
            <person name="Hall N."/>
            <person name="Watson M."/>
            <person name="Adriaenssens E.M."/>
            <person name="Foster-Nyarko E."/>
            <person name="Jarju S."/>
            <person name="Secka A."/>
            <person name="Antonio M."/>
            <person name="Oren A."/>
            <person name="Chaudhuri R.R."/>
            <person name="La Ragione R."/>
            <person name="Hildebrand F."/>
            <person name="Pallen M.J."/>
        </authorList>
    </citation>
    <scope>NUCLEOTIDE SEQUENCE</scope>
    <source>
        <strain evidence="20">ChiGjej4B4-12881</strain>
    </source>
</reference>
<evidence type="ECO:0000256" key="6">
    <source>
        <dbReference type="ARBA" id="ARBA00015850"/>
    </source>
</evidence>
<protein>
    <recommendedName>
        <fullName evidence="6 19">Adenosylcobinamide-GDP ribazoletransferase</fullName>
        <ecNumber evidence="5 19">2.7.8.26</ecNumber>
    </recommendedName>
    <alternativeName>
        <fullName evidence="16 19">Cobalamin synthase</fullName>
    </alternativeName>
    <alternativeName>
        <fullName evidence="15 19">Cobalamin-5'-phosphate synthase</fullName>
    </alternativeName>
</protein>
<evidence type="ECO:0000256" key="8">
    <source>
        <dbReference type="ARBA" id="ARBA00022573"/>
    </source>
</evidence>
<evidence type="ECO:0000256" key="16">
    <source>
        <dbReference type="ARBA" id="ARBA00032853"/>
    </source>
</evidence>
<dbReference type="GO" id="GO:0005886">
    <property type="term" value="C:plasma membrane"/>
    <property type="evidence" value="ECO:0007669"/>
    <property type="project" value="UniProtKB-SubCell"/>
</dbReference>
<comment type="catalytic activity">
    <reaction evidence="17 19">
        <text>alpha-ribazole + adenosylcob(III)inamide-GDP = adenosylcob(III)alamin + GMP + H(+)</text>
        <dbReference type="Rhea" id="RHEA:16049"/>
        <dbReference type="ChEBI" id="CHEBI:10329"/>
        <dbReference type="ChEBI" id="CHEBI:15378"/>
        <dbReference type="ChEBI" id="CHEBI:18408"/>
        <dbReference type="ChEBI" id="CHEBI:58115"/>
        <dbReference type="ChEBI" id="CHEBI:60487"/>
        <dbReference type="EC" id="2.7.8.26"/>
    </reaction>
</comment>
<dbReference type="Pfam" id="PF02654">
    <property type="entry name" value="CobS"/>
    <property type="match status" value="1"/>
</dbReference>
<evidence type="ECO:0000256" key="3">
    <source>
        <dbReference type="ARBA" id="ARBA00004663"/>
    </source>
</evidence>
<dbReference type="Proteomes" id="UP000886780">
    <property type="component" value="Unassembled WGS sequence"/>
</dbReference>
<dbReference type="PANTHER" id="PTHR34148:SF1">
    <property type="entry name" value="ADENOSYLCOBINAMIDE-GDP RIBAZOLETRANSFERASE"/>
    <property type="match status" value="1"/>
</dbReference>
<comment type="subcellular location">
    <subcellularLocation>
        <location evidence="2 19">Cell membrane</location>
        <topology evidence="2 19">Multi-pass membrane protein</topology>
    </subcellularLocation>
</comment>
<comment type="cofactor">
    <cofactor evidence="1 19">
        <name>Mg(2+)</name>
        <dbReference type="ChEBI" id="CHEBI:18420"/>
    </cofactor>
</comment>
<evidence type="ECO:0000256" key="1">
    <source>
        <dbReference type="ARBA" id="ARBA00001946"/>
    </source>
</evidence>
<evidence type="ECO:0000256" key="14">
    <source>
        <dbReference type="ARBA" id="ARBA00025228"/>
    </source>
</evidence>
<dbReference type="PANTHER" id="PTHR34148">
    <property type="entry name" value="ADENOSYLCOBINAMIDE-GDP RIBAZOLETRANSFERASE"/>
    <property type="match status" value="1"/>
</dbReference>
<evidence type="ECO:0000256" key="10">
    <source>
        <dbReference type="ARBA" id="ARBA00022692"/>
    </source>
</evidence>
<comment type="pathway">
    <text evidence="3 19">Cofactor biosynthesis; adenosylcobalamin biosynthesis; adenosylcobalamin from cob(II)yrinate a,c-diamide: step 7/7.</text>
</comment>
<keyword evidence="13 19" id="KW-0472">Membrane</keyword>
<dbReference type="GO" id="GO:0009236">
    <property type="term" value="P:cobalamin biosynthetic process"/>
    <property type="evidence" value="ECO:0007669"/>
    <property type="project" value="UniProtKB-UniRule"/>
</dbReference>
<reference evidence="20" key="2">
    <citation type="submission" date="2021-04" db="EMBL/GenBank/DDBJ databases">
        <authorList>
            <person name="Gilroy R."/>
        </authorList>
    </citation>
    <scope>NUCLEOTIDE SEQUENCE</scope>
    <source>
        <strain evidence="20">ChiGjej4B4-12881</strain>
    </source>
</reference>
<keyword evidence="10 19" id="KW-0812">Transmembrane</keyword>
<evidence type="ECO:0000256" key="17">
    <source>
        <dbReference type="ARBA" id="ARBA00048623"/>
    </source>
</evidence>
<feature type="transmembrane region" description="Helical" evidence="19">
    <location>
        <begin position="183"/>
        <end position="216"/>
    </location>
</feature>